<sequence length="907" mass="94226">MAPDRAVWHVGQVTAEAAPVVAPREWTAEPADVLLADGTIAVIRSLREGDREAVLALHESVSVDTLRLRFFSPSREAGRHYVAHLFAPENTGSAALVAVIRGRVAGLATAELLSPDTAEVAFLVADEDRGRGLGSLLLEHLAALGRRHGVSRFEAEVLGDNYGMLRVFRAAGFGATRRTLEGEVAVELRTDASREAVEAADRREWRAAARSLQPLLHPTSVAVVGVRRSAGGFGHGVLQAIRSSSYAGTLHVVHPEAESIDGLPARRSLAELDAPVDLVVVAVPADGVADVLRDAAANGAGAAVVISSGFSGAGSDERRLELLELARSHSLRLVGPNSQGVLDNADGLNATLLHDVPALGGLAVASQSGGMGFALLDLARDVGLGVQAFVSLGDKIDVSSNDLLAAWMDDDAVAAGALYLESFGNALKFARTARRFAEQKPLLAVVGGRSRARQDPAAASTVGVGVDALLDQSGVIACRTGAELTETALLLVEQPLPAGLRVCIVSNTGGVGALTTDRADGQGMVVAPTSAELGNAVRATSPHAVDVRNPVDLGADVTPAELTAALRAVLDSGEADAVLVVLVANRLTDRDALFAAVADARPAGPDVPLLLVTPGAAFDAARGLPGVTVYRTTDAAIGALGRAMRYAEWRRVPADQPEVELGTRGVHARTWARSRLAARGGEPEWLAPAAQAELLAPYGIHLVGTLAAGPEDAERAADGIGYPVAVKVADPTVLHKSDRGLVRIDVRSGGDVADAVRRFAEELGRPGVDVLVQPLVLGHQASVGLVRDPQLGPLVRVAGGSAAQAGSWAEDVLLLPPVEAADAARAVRALRLWPQLVGDHGLEEVDLAPLEALVTSVGRLAVDVPHVADLTLEPVVVNAHGLFCVDVKVRIAEPPELDTGVPRRLRS</sequence>
<dbReference type="Gene3D" id="3.40.50.261">
    <property type="entry name" value="Succinyl-CoA synthetase domains"/>
    <property type="match status" value="2"/>
</dbReference>
<gene>
    <name evidence="2" type="ORF">NOCA1210078</name>
</gene>
<dbReference type="InterPro" id="IPR032875">
    <property type="entry name" value="Succ_CoA_lig_flav_dom"/>
</dbReference>
<dbReference type="Gene3D" id="3.40.630.30">
    <property type="match status" value="1"/>
</dbReference>
<evidence type="ECO:0000313" key="2">
    <source>
        <dbReference type="EMBL" id="CUR60395.1"/>
    </source>
</evidence>
<dbReference type="AlphaFoldDB" id="A0A2P2CEE4"/>
<dbReference type="GO" id="GO:0016747">
    <property type="term" value="F:acyltransferase activity, transferring groups other than amino-acyl groups"/>
    <property type="evidence" value="ECO:0007669"/>
    <property type="project" value="InterPro"/>
</dbReference>
<organism evidence="2">
    <name type="scientific">metagenome</name>
    <dbReference type="NCBI Taxonomy" id="256318"/>
    <lineage>
        <taxon>unclassified sequences</taxon>
        <taxon>metagenomes</taxon>
    </lineage>
</organism>
<dbReference type="SMART" id="SM00881">
    <property type="entry name" value="CoA_binding"/>
    <property type="match status" value="1"/>
</dbReference>
<dbReference type="PANTHER" id="PTHR42793:SF1">
    <property type="entry name" value="PEPTIDYL-LYSINE N-ACETYLTRANSFERASE PATZ"/>
    <property type="match status" value="1"/>
</dbReference>
<dbReference type="PROSITE" id="PS51186">
    <property type="entry name" value="GNAT"/>
    <property type="match status" value="1"/>
</dbReference>
<dbReference type="InterPro" id="IPR003781">
    <property type="entry name" value="CoA-bd"/>
</dbReference>
<dbReference type="PANTHER" id="PTHR42793">
    <property type="entry name" value="COA BINDING DOMAIN CONTAINING PROTEIN"/>
    <property type="match status" value="1"/>
</dbReference>
<dbReference type="Gene3D" id="3.40.50.720">
    <property type="entry name" value="NAD(P)-binding Rossmann-like Domain"/>
    <property type="match status" value="1"/>
</dbReference>
<name>A0A2P2CEE4_9ZZZZ</name>
<evidence type="ECO:0000259" key="1">
    <source>
        <dbReference type="PROSITE" id="PS51186"/>
    </source>
</evidence>
<dbReference type="Pfam" id="PF13549">
    <property type="entry name" value="ATP-grasp_5"/>
    <property type="match status" value="1"/>
</dbReference>
<reference evidence="2" key="1">
    <citation type="submission" date="2015-08" db="EMBL/GenBank/DDBJ databases">
        <authorList>
            <person name="Babu N.S."/>
            <person name="Beckwith C.J."/>
            <person name="Beseler K.G."/>
            <person name="Brison A."/>
            <person name="Carone J.V."/>
            <person name="Caskin T.P."/>
            <person name="Diamond M."/>
            <person name="Durham M.E."/>
            <person name="Foxe J.M."/>
            <person name="Go M."/>
            <person name="Henderson B.A."/>
            <person name="Jones I.B."/>
            <person name="McGettigan J.A."/>
            <person name="Micheletti S.J."/>
            <person name="Nasrallah M.E."/>
            <person name="Ortiz D."/>
            <person name="Piller C.R."/>
            <person name="Privatt S.R."/>
            <person name="Schneider S.L."/>
            <person name="Sharp S."/>
            <person name="Smith T.C."/>
            <person name="Stanton J.D."/>
            <person name="Ullery H.E."/>
            <person name="Wilson R.J."/>
            <person name="Serrano M.G."/>
            <person name="Buck G."/>
            <person name="Lee V."/>
            <person name="Wang Y."/>
            <person name="Carvalho R."/>
            <person name="Voegtly L."/>
            <person name="Shi R."/>
            <person name="Duckworth R."/>
            <person name="Johnson A."/>
            <person name="Loviza R."/>
            <person name="Walstead R."/>
            <person name="Shah Z."/>
            <person name="Kiflezghi M."/>
            <person name="Wade K."/>
            <person name="Ball S.L."/>
            <person name="Bradley K.W."/>
            <person name="Asai D.J."/>
            <person name="Bowman C.A."/>
            <person name="Russell D.A."/>
            <person name="Pope W.H."/>
            <person name="Jacobs-Sera D."/>
            <person name="Hendrix R.W."/>
            <person name="Hatfull G.F."/>
        </authorList>
    </citation>
    <scope>NUCLEOTIDE SEQUENCE</scope>
</reference>
<dbReference type="Gene3D" id="3.30.1490.20">
    <property type="entry name" value="ATP-grasp fold, A domain"/>
    <property type="match status" value="1"/>
</dbReference>
<dbReference type="InterPro" id="IPR036291">
    <property type="entry name" value="NAD(P)-bd_dom_sf"/>
</dbReference>
<feature type="domain" description="N-acetyltransferase" evidence="1">
    <location>
        <begin position="41"/>
        <end position="193"/>
    </location>
</feature>
<dbReference type="CDD" id="cd04301">
    <property type="entry name" value="NAT_SF"/>
    <property type="match status" value="1"/>
</dbReference>
<dbReference type="SUPFAM" id="SSF55729">
    <property type="entry name" value="Acyl-CoA N-acyltransferases (Nat)"/>
    <property type="match status" value="1"/>
</dbReference>
<dbReference type="EMBL" id="CZKB01000014">
    <property type="protein sequence ID" value="CUR60395.1"/>
    <property type="molecule type" value="Genomic_DNA"/>
</dbReference>
<dbReference type="InterPro" id="IPR016181">
    <property type="entry name" value="Acyl_CoA_acyltransferase"/>
</dbReference>
<dbReference type="InterPro" id="IPR000182">
    <property type="entry name" value="GNAT_dom"/>
</dbReference>
<dbReference type="Pfam" id="PF00583">
    <property type="entry name" value="Acetyltransf_1"/>
    <property type="match status" value="1"/>
</dbReference>
<dbReference type="SUPFAM" id="SSF51735">
    <property type="entry name" value="NAD(P)-binding Rossmann-fold domains"/>
    <property type="match status" value="1"/>
</dbReference>
<dbReference type="Pfam" id="PF13607">
    <property type="entry name" value="Succ_CoA_lig"/>
    <property type="match status" value="1"/>
</dbReference>
<dbReference type="InterPro" id="IPR016102">
    <property type="entry name" value="Succinyl-CoA_synth-like"/>
</dbReference>
<dbReference type="Gene3D" id="3.30.470.20">
    <property type="entry name" value="ATP-grasp fold, B domain"/>
    <property type="match status" value="1"/>
</dbReference>
<dbReference type="GO" id="GO:0005524">
    <property type="term" value="F:ATP binding"/>
    <property type="evidence" value="ECO:0007669"/>
    <property type="project" value="InterPro"/>
</dbReference>
<dbReference type="InterPro" id="IPR013815">
    <property type="entry name" value="ATP_grasp_subdomain_1"/>
</dbReference>
<dbReference type="SUPFAM" id="SSF56059">
    <property type="entry name" value="Glutathione synthetase ATP-binding domain-like"/>
    <property type="match status" value="1"/>
</dbReference>
<protein>
    <submittedName>
        <fullName evidence="2">Putative succinyl-CoA synthetase-like protein</fullName>
    </submittedName>
</protein>
<dbReference type="SUPFAM" id="SSF52210">
    <property type="entry name" value="Succinyl-CoA synthetase domains"/>
    <property type="match status" value="2"/>
</dbReference>
<accession>A0A2P2CEE4</accession>
<dbReference type="Pfam" id="PF13380">
    <property type="entry name" value="CoA_binding_2"/>
    <property type="match status" value="1"/>
</dbReference>
<proteinExistence type="predicted"/>